<gene>
    <name evidence="2" type="ORF">OBRU01_07621</name>
</gene>
<evidence type="ECO:0000259" key="1">
    <source>
        <dbReference type="PROSITE" id="PS50097"/>
    </source>
</evidence>
<dbReference type="Pfam" id="PF00651">
    <property type="entry name" value="BTB"/>
    <property type="match status" value="1"/>
</dbReference>
<dbReference type="Gene3D" id="3.30.710.10">
    <property type="entry name" value="Potassium Channel Kv1.1, Chain A"/>
    <property type="match status" value="1"/>
</dbReference>
<dbReference type="SMART" id="SM00225">
    <property type="entry name" value="BTB"/>
    <property type="match status" value="1"/>
</dbReference>
<dbReference type="PROSITE" id="PS50097">
    <property type="entry name" value="BTB"/>
    <property type="match status" value="1"/>
</dbReference>
<dbReference type="AlphaFoldDB" id="A0A0L7LJ77"/>
<feature type="domain" description="BTB" evidence="1">
    <location>
        <begin position="174"/>
        <end position="241"/>
    </location>
</feature>
<dbReference type="STRING" id="104452.A0A0L7LJ77"/>
<dbReference type="EMBL" id="JTDY01000901">
    <property type="protein sequence ID" value="KOB75502.1"/>
    <property type="molecule type" value="Genomic_DNA"/>
</dbReference>
<dbReference type="InterPro" id="IPR011333">
    <property type="entry name" value="SKP1/BTB/POZ_sf"/>
</dbReference>
<dbReference type="Proteomes" id="UP000037510">
    <property type="component" value="Unassembled WGS sequence"/>
</dbReference>
<keyword evidence="3" id="KW-1185">Reference proteome</keyword>
<protein>
    <submittedName>
        <fullName evidence="2">Roadkill</fullName>
    </submittedName>
</protein>
<organism evidence="2 3">
    <name type="scientific">Operophtera brumata</name>
    <name type="common">Winter moth</name>
    <name type="synonym">Phalaena brumata</name>
    <dbReference type="NCBI Taxonomy" id="104452"/>
    <lineage>
        <taxon>Eukaryota</taxon>
        <taxon>Metazoa</taxon>
        <taxon>Ecdysozoa</taxon>
        <taxon>Arthropoda</taxon>
        <taxon>Hexapoda</taxon>
        <taxon>Insecta</taxon>
        <taxon>Pterygota</taxon>
        <taxon>Neoptera</taxon>
        <taxon>Endopterygota</taxon>
        <taxon>Lepidoptera</taxon>
        <taxon>Glossata</taxon>
        <taxon>Ditrysia</taxon>
        <taxon>Geometroidea</taxon>
        <taxon>Geometridae</taxon>
        <taxon>Larentiinae</taxon>
        <taxon>Operophtera</taxon>
    </lineage>
</organism>
<dbReference type="SUPFAM" id="SSF54695">
    <property type="entry name" value="POZ domain"/>
    <property type="match status" value="1"/>
</dbReference>
<dbReference type="PANTHER" id="PTHR24413">
    <property type="entry name" value="SPECKLE-TYPE POZ PROTEIN"/>
    <property type="match status" value="1"/>
</dbReference>
<comment type="caution">
    <text evidence="2">The sequence shown here is derived from an EMBL/GenBank/DDBJ whole genome shotgun (WGS) entry which is preliminary data.</text>
</comment>
<name>A0A0L7LJ77_OPEBR</name>
<proteinExistence type="predicted"/>
<evidence type="ECO:0000313" key="2">
    <source>
        <dbReference type="EMBL" id="KOB75502.1"/>
    </source>
</evidence>
<evidence type="ECO:0000313" key="3">
    <source>
        <dbReference type="Proteomes" id="UP000037510"/>
    </source>
</evidence>
<dbReference type="InterPro" id="IPR000210">
    <property type="entry name" value="BTB/POZ_dom"/>
</dbReference>
<sequence length="351" mass="40024">MEDDNSNRYTYTVKQYKSREEQTQICNIIWKVPLFKRLLGTKTMSRDVDAPKYTVVEAPDSLFKLKVCFLGINTELMEIYYLATTTVFVSFHLEIEFGKFKEKISKDCQTVQANEWQYCATINNPGRKEVVSYHAGLQLSFTFKVAPVVKAAVCHNTPRLSEDLGTLLTDASYSDVTMKSAEGIQFRVHKNVLAVRSEVLRAHFEHKMRESISNVVETPWEAEVLRDVLTYVYTDKVPQVDDAPDKLLAAADYYQLMGLKSICEEVLHKRLTVENAIDTLLLAELHSANSLRQSTLEYIKNGRAVLVSKTESWANIQSVEFIKRIYDFMMAGETSSVYVLATALHELIRTG</sequence>
<reference evidence="2 3" key="1">
    <citation type="journal article" date="2015" name="Genome Biol. Evol.">
        <title>The genome of winter moth (Operophtera brumata) provides a genomic perspective on sexual dimorphism and phenology.</title>
        <authorList>
            <person name="Derks M.F."/>
            <person name="Smit S."/>
            <person name="Salis L."/>
            <person name="Schijlen E."/>
            <person name="Bossers A."/>
            <person name="Mateman C."/>
            <person name="Pijl A.S."/>
            <person name="de Ridder D."/>
            <person name="Groenen M.A."/>
            <person name="Visser M.E."/>
            <person name="Megens H.J."/>
        </authorList>
    </citation>
    <scope>NUCLEOTIDE SEQUENCE [LARGE SCALE GENOMIC DNA]</scope>
    <source>
        <strain evidence="2">WM2013NL</strain>
        <tissue evidence="2">Head and thorax</tissue>
    </source>
</reference>
<accession>A0A0L7LJ77</accession>